<dbReference type="PROSITE" id="PS50888">
    <property type="entry name" value="BHLH"/>
    <property type="match status" value="1"/>
</dbReference>
<feature type="compositionally biased region" description="Low complexity" evidence="12">
    <location>
        <begin position="337"/>
        <end position="353"/>
    </location>
</feature>
<feature type="region of interest" description="Disordered" evidence="12">
    <location>
        <begin position="283"/>
        <end position="412"/>
    </location>
</feature>
<name>A0A8S1DIQ9_9INSE</name>
<comment type="subunit">
    <text evidence="8">Efficient DNA binding requires dimerization with another bHLH protein. Binds DNA as a homodimer or a heterodimer with MAX.</text>
</comment>
<evidence type="ECO:0000256" key="4">
    <source>
        <dbReference type="ARBA" id="ARBA00023125"/>
    </source>
</evidence>
<reference evidence="14 15" key="1">
    <citation type="submission" date="2020-04" db="EMBL/GenBank/DDBJ databases">
        <authorList>
            <person name="Alioto T."/>
            <person name="Alioto T."/>
            <person name="Gomez Garrido J."/>
        </authorList>
    </citation>
    <scope>NUCLEOTIDE SEQUENCE [LARGE SCALE GENOMIC DNA]</scope>
</reference>
<dbReference type="InterPro" id="IPR011598">
    <property type="entry name" value="bHLH_dom"/>
</dbReference>
<feature type="compositionally biased region" description="Low complexity" evidence="12">
    <location>
        <begin position="131"/>
        <end position="161"/>
    </location>
</feature>
<gene>
    <name evidence="14" type="ORF">CLODIP_2_CD01460</name>
</gene>
<dbReference type="GO" id="GO:0005634">
    <property type="term" value="C:nucleus"/>
    <property type="evidence" value="ECO:0007669"/>
    <property type="project" value="UniProtKB-SubCell"/>
</dbReference>
<dbReference type="Pfam" id="PF00010">
    <property type="entry name" value="HLH"/>
    <property type="match status" value="1"/>
</dbReference>
<keyword evidence="4" id="KW-0238">DNA-binding</keyword>
<dbReference type="AlphaFoldDB" id="A0A8S1DIQ9"/>
<dbReference type="CDD" id="cd11402">
    <property type="entry name" value="bHLHzip_Mnt"/>
    <property type="match status" value="1"/>
</dbReference>
<evidence type="ECO:0000313" key="14">
    <source>
        <dbReference type="EMBL" id="CAB3382455.1"/>
    </source>
</evidence>
<dbReference type="EMBL" id="CADEPI010000271">
    <property type="protein sequence ID" value="CAB3382455.1"/>
    <property type="molecule type" value="Genomic_DNA"/>
</dbReference>
<feature type="coiled-coil region" evidence="11">
    <location>
        <begin position="221"/>
        <end position="255"/>
    </location>
</feature>
<dbReference type="SMART" id="SM00353">
    <property type="entry name" value="HLH"/>
    <property type="match status" value="1"/>
</dbReference>
<dbReference type="GO" id="GO:0046983">
    <property type="term" value="F:protein dimerization activity"/>
    <property type="evidence" value="ECO:0007669"/>
    <property type="project" value="InterPro"/>
</dbReference>
<evidence type="ECO:0000256" key="8">
    <source>
        <dbReference type="ARBA" id="ARBA00062701"/>
    </source>
</evidence>
<dbReference type="GO" id="GO:0000978">
    <property type="term" value="F:RNA polymerase II cis-regulatory region sequence-specific DNA binding"/>
    <property type="evidence" value="ECO:0007669"/>
    <property type="project" value="TreeGrafter"/>
</dbReference>
<dbReference type="GO" id="GO:0000981">
    <property type="term" value="F:DNA-binding transcription factor activity, RNA polymerase II-specific"/>
    <property type="evidence" value="ECO:0007669"/>
    <property type="project" value="TreeGrafter"/>
</dbReference>
<evidence type="ECO:0000256" key="6">
    <source>
        <dbReference type="ARBA" id="ARBA00023242"/>
    </source>
</evidence>
<keyword evidence="11" id="KW-0175">Coiled coil</keyword>
<dbReference type="PANTHER" id="PTHR11969:SF99">
    <property type="entry name" value="MAX-BINDING PROTEIN MNT"/>
    <property type="match status" value="1"/>
</dbReference>
<evidence type="ECO:0000256" key="3">
    <source>
        <dbReference type="ARBA" id="ARBA00023015"/>
    </source>
</evidence>
<comment type="function">
    <text evidence="7">Binds DNA as a heterodimer with MAX and represses transcription. Binds to the canonical E box sequence 5'-CACGTG-3' and, with higher affinity, to 5'-CACGCG-3'.</text>
</comment>
<feature type="compositionally biased region" description="Pro residues" evidence="12">
    <location>
        <begin position="78"/>
        <end position="88"/>
    </location>
</feature>
<dbReference type="InterPro" id="IPR036638">
    <property type="entry name" value="HLH_DNA-bd_sf"/>
</dbReference>
<keyword evidence="3" id="KW-0805">Transcription regulation</keyword>
<feature type="compositionally biased region" description="Basic and acidic residues" evidence="12">
    <location>
        <begin position="18"/>
        <end position="27"/>
    </location>
</feature>
<keyword evidence="2" id="KW-0678">Repressor</keyword>
<evidence type="ECO:0000256" key="2">
    <source>
        <dbReference type="ARBA" id="ARBA00022491"/>
    </source>
</evidence>
<keyword evidence="6" id="KW-0539">Nucleus</keyword>
<organism evidence="14 15">
    <name type="scientific">Cloeon dipterum</name>
    <dbReference type="NCBI Taxonomy" id="197152"/>
    <lineage>
        <taxon>Eukaryota</taxon>
        <taxon>Metazoa</taxon>
        <taxon>Ecdysozoa</taxon>
        <taxon>Arthropoda</taxon>
        <taxon>Hexapoda</taxon>
        <taxon>Insecta</taxon>
        <taxon>Pterygota</taxon>
        <taxon>Palaeoptera</taxon>
        <taxon>Ephemeroptera</taxon>
        <taxon>Pisciforma</taxon>
        <taxon>Baetidae</taxon>
        <taxon>Cloeon</taxon>
    </lineage>
</organism>
<dbReference type="SUPFAM" id="SSF47459">
    <property type="entry name" value="HLH, helix-loop-helix DNA-binding domain"/>
    <property type="match status" value="1"/>
</dbReference>
<dbReference type="FunFam" id="4.10.280.10:FF:000034">
    <property type="entry name" value="MAX network transcriptional repressor"/>
    <property type="match status" value="1"/>
</dbReference>
<keyword evidence="15" id="KW-1185">Reference proteome</keyword>
<evidence type="ECO:0000259" key="13">
    <source>
        <dbReference type="PROSITE" id="PS50888"/>
    </source>
</evidence>
<dbReference type="PANTHER" id="PTHR11969">
    <property type="entry name" value="MAX DIMERIZATION, MAD"/>
    <property type="match status" value="1"/>
</dbReference>
<evidence type="ECO:0000256" key="12">
    <source>
        <dbReference type="SAM" id="MobiDB-lite"/>
    </source>
</evidence>
<feature type="domain" description="BHLH" evidence="13">
    <location>
        <begin position="171"/>
        <end position="224"/>
    </location>
</feature>
<accession>A0A8S1DIQ9</accession>
<keyword evidence="5" id="KW-0804">Transcription</keyword>
<evidence type="ECO:0000256" key="7">
    <source>
        <dbReference type="ARBA" id="ARBA00057176"/>
    </source>
</evidence>
<evidence type="ECO:0000256" key="1">
    <source>
        <dbReference type="ARBA" id="ARBA00004123"/>
    </source>
</evidence>
<evidence type="ECO:0000313" key="15">
    <source>
        <dbReference type="Proteomes" id="UP000494165"/>
    </source>
</evidence>
<comment type="subcellular location">
    <subcellularLocation>
        <location evidence="1">Nucleus</location>
    </subcellularLocation>
</comment>
<evidence type="ECO:0000256" key="11">
    <source>
        <dbReference type="SAM" id="Coils"/>
    </source>
</evidence>
<evidence type="ECO:0000256" key="9">
    <source>
        <dbReference type="ARBA" id="ARBA00070444"/>
    </source>
</evidence>
<feature type="compositionally biased region" description="Polar residues" evidence="12">
    <location>
        <begin position="316"/>
        <end position="325"/>
    </location>
</feature>
<feature type="region of interest" description="Disordered" evidence="12">
    <location>
        <begin position="18"/>
        <end position="95"/>
    </location>
</feature>
<sequence>MNLDILIKATEYVEYQTEAERRGEVPKDFVTYSALQNPGTPPASPPRVPLPPLAPPTSPPVHAPKVNGVGGSPSGGKVPPPTSPPYYQPPENSYLAARLTAPTPASNGGSASSSPASEGFVKVKNISMTLPTTTPISSPSAHIPSGGVPSSPSSVNGNISPQELKKRAGAGTREVHNKLEKNRRAHLKECFEMLRRQLPPCGHDDKKPSNLTVLHSAIRYIQTLRRKERDFEHEMERLAREKISFQQRLSSLKKEISSQCDTVDFSNLLPDVPAQALKSSQVHMGGSLSKPLPFDSDDDFEFDEEDETMQKPPSPQHSASTSTASERGHLSDVEDLSGGNSRPGSSRDGGSSPTMPVAAPATNPNALRPSAVVEHPGRSSNIGEVLREVVRKPSSPRTEPAPSPQNLGTKLSIQPQPAPIQLTQVSNKTFGFLQHVGEHISRQSHVQLVPTSHGFAGSGPTLVAPTAIQLVAAPSGLRMLATAPHPDQRSQVSRDDVSKVKMSTFITTTESSRLPGGAEINVISSSASQNVPVVRGNLPGKPINLSANASASLLSTTSAPPILNGSVISHGSALHRQTLPQGQNNTTVLSSGATAPLTHTVTHHLAPGQGIAHVVAASGQSHISTLGPLVAAPVTMVTPGSHSSGVHILATAKVNDQNAMTNHYRNHRVDSFRGGHATYGQNHSAQFYGYDTRLHPSYASHSVPLHHLHHPHHPHHPQTPAFINHRNLGALNHPRHLPYPANNFPLNLCVNRVPQNHPLYPQYLDSNNLNYLPHHLQMNNIYSHTTLQSYYDHQSQNYPNITHCEDD</sequence>
<proteinExistence type="predicted"/>
<feature type="compositionally biased region" description="Acidic residues" evidence="12">
    <location>
        <begin position="295"/>
        <end position="307"/>
    </location>
</feature>
<dbReference type="Gene3D" id="4.10.280.10">
    <property type="entry name" value="Helix-loop-helix DNA-binding domain"/>
    <property type="match status" value="1"/>
</dbReference>
<feature type="compositionally biased region" description="Pro residues" evidence="12">
    <location>
        <begin position="39"/>
        <end position="62"/>
    </location>
</feature>
<protein>
    <recommendedName>
        <fullName evidence="9">Max-binding protein MNT</fullName>
    </recommendedName>
    <alternativeName>
        <fullName evidence="10">Myc antagonist MNT</fullName>
    </alternativeName>
</protein>
<dbReference type="Proteomes" id="UP000494165">
    <property type="component" value="Unassembled WGS sequence"/>
</dbReference>
<dbReference type="OrthoDB" id="419455at2759"/>
<evidence type="ECO:0000256" key="5">
    <source>
        <dbReference type="ARBA" id="ARBA00023163"/>
    </source>
</evidence>
<comment type="caution">
    <text evidence="14">The sequence shown here is derived from an EMBL/GenBank/DDBJ whole genome shotgun (WGS) entry which is preliminary data.</text>
</comment>
<feature type="region of interest" description="Disordered" evidence="12">
    <location>
        <begin position="131"/>
        <end position="177"/>
    </location>
</feature>
<evidence type="ECO:0000256" key="10">
    <source>
        <dbReference type="ARBA" id="ARBA00083368"/>
    </source>
</evidence>